<proteinExistence type="predicted"/>
<name>N1V6S2_9MICC</name>
<accession>N1V6S2</accession>
<dbReference type="OrthoDB" id="4952810at2"/>
<gene>
    <name evidence="2" type="ORF">D477_012278</name>
</gene>
<reference evidence="2 3" key="1">
    <citation type="journal article" date="2013" name="Genome Announc.">
        <title>Draft Genome Sequence of Arthrobacter crystallopoietes Strain BAB-32, Revealing Genes for Bioremediation.</title>
        <authorList>
            <person name="Joshi M.N."/>
            <person name="Pandit A.S."/>
            <person name="Sharma A."/>
            <person name="Pandya R.V."/>
            <person name="Desai S.M."/>
            <person name="Saxena A.K."/>
            <person name="Bagatharia S.B."/>
        </authorList>
    </citation>
    <scope>NUCLEOTIDE SEQUENCE [LARGE SCALE GENOMIC DNA]</scope>
    <source>
        <strain evidence="2 3">BAB-32</strain>
    </source>
</reference>
<feature type="region of interest" description="Disordered" evidence="1">
    <location>
        <begin position="16"/>
        <end position="63"/>
    </location>
</feature>
<organism evidence="2 3">
    <name type="scientific">Arthrobacter crystallopoietes BAB-32</name>
    <dbReference type="NCBI Taxonomy" id="1246476"/>
    <lineage>
        <taxon>Bacteria</taxon>
        <taxon>Bacillati</taxon>
        <taxon>Actinomycetota</taxon>
        <taxon>Actinomycetes</taxon>
        <taxon>Micrococcales</taxon>
        <taxon>Micrococcaceae</taxon>
        <taxon>Crystallibacter</taxon>
    </lineage>
</organism>
<evidence type="ECO:0000256" key="1">
    <source>
        <dbReference type="SAM" id="MobiDB-lite"/>
    </source>
</evidence>
<evidence type="ECO:0000313" key="2">
    <source>
        <dbReference type="EMBL" id="EMY33953.1"/>
    </source>
</evidence>
<feature type="compositionally biased region" description="Basic and acidic residues" evidence="1">
    <location>
        <begin position="16"/>
        <end position="40"/>
    </location>
</feature>
<keyword evidence="3" id="KW-1185">Reference proteome</keyword>
<dbReference type="EMBL" id="ANPE02000143">
    <property type="protein sequence ID" value="EMY33953.1"/>
    <property type="molecule type" value="Genomic_DNA"/>
</dbReference>
<evidence type="ECO:0000313" key="3">
    <source>
        <dbReference type="Proteomes" id="UP000010729"/>
    </source>
</evidence>
<protein>
    <submittedName>
        <fullName evidence="2">Uncharacterized protein</fullName>
    </submittedName>
</protein>
<sequence>MCYASNRDFGWGFRKEAGRRPEDRRADEDTRVESWTKTDDSEVQAFLDKSTEAAEEPASDRTS</sequence>
<comment type="caution">
    <text evidence="2">The sequence shown here is derived from an EMBL/GenBank/DDBJ whole genome shotgun (WGS) entry which is preliminary data.</text>
</comment>
<dbReference type="RefSeq" id="WP_005269413.1">
    <property type="nucleotide sequence ID" value="NZ_ANPE02000143.1"/>
</dbReference>
<dbReference type="Proteomes" id="UP000010729">
    <property type="component" value="Unassembled WGS sequence"/>
</dbReference>
<dbReference type="AlphaFoldDB" id="N1V6S2"/>